<feature type="compositionally biased region" description="Basic and acidic residues" evidence="1">
    <location>
        <begin position="35"/>
        <end position="47"/>
    </location>
</feature>
<organism evidence="2">
    <name type="scientific">marine sediment metagenome</name>
    <dbReference type="NCBI Taxonomy" id="412755"/>
    <lineage>
        <taxon>unclassified sequences</taxon>
        <taxon>metagenomes</taxon>
        <taxon>ecological metagenomes</taxon>
    </lineage>
</organism>
<gene>
    <name evidence="2" type="ORF">LCGC14_2378120</name>
</gene>
<sequence length="73" mass="8244">MTCSGCSHNAHYGRCYVVAQSCECEVEEPPLPFKEGAEWAGERGPDDAHEDWEETGETGSLFVQEIERDHERD</sequence>
<evidence type="ECO:0000313" key="2">
    <source>
        <dbReference type="EMBL" id="KKL28138.1"/>
    </source>
</evidence>
<dbReference type="AlphaFoldDB" id="A0A0F9EWE6"/>
<evidence type="ECO:0000256" key="1">
    <source>
        <dbReference type="SAM" id="MobiDB-lite"/>
    </source>
</evidence>
<dbReference type="EMBL" id="LAZR01035203">
    <property type="protein sequence ID" value="KKL28138.1"/>
    <property type="molecule type" value="Genomic_DNA"/>
</dbReference>
<accession>A0A0F9EWE6</accession>
<feature type="region of interest" description="Disordered" evidence="1">
    <location>
        <begin position="35"/>
        <end position="73"/>
    </location>
</feature>
<name>A0A0F9EWE6_9ZZZZ</name>
<protein>
    <submittedName>
        <fullName evidence="2">Uncharacterized protein</fullName>
    </submittedName>
</protein>
<comment type="caution">
    <text evidence="2">The sequence shown here is derived from an EMBL/GenBank/DDBJ whole genome shotgun (WGS) entry which is preliminary data.</text>
</comment>
<proteinExistence type="predicted"/>
<reference evidence="2" key="1">
    <citation type="journal article" date="2015" name="Nature">
        <title>Complex archaea that bridge the gap between prokaryotes and eukaryotes.</title>
        <authorList>
            <person name="Spang A."/>
            <person name="Saw J.H."/>
            <person name="Jorgensen S.L."/>
            <person name="Zaremba-Niedzwiedzka K."/>
            <person name="Martijn J."/>
            <person name="Lind A.E."/>
            <person name="van Eijk R."/>
            <person name="Schleper C."/>
            <person name="Guy L."/>
            <person name="Ettema T.J."/>
        </authorList>
    </citation>
    <scope>NUCLEOTIDE SEQUENCE</scope>
</reference>